<keyword evidence="3" id="KW-1185">Reference proteome</keyword>
<organism evidence="2 3">
    <name type="scientific">Papaver somniferum</name>
    <name type="common">Opium poppy</name>
    <dbReference type="NCBI Taxonomy" id="3469"/>
    <lineage>
        <taxon>Eukaryota</taxon>
        <taxon>Viridiplantae</taxon>
        <taxon>Streptophyta</taxon>
        <taxon>Embryophyta</taxon>
        <taxon>Tracheophyta</taxon>
        <taxon>Spermatophyta</taxon>
        <taxon>Magnoliopsida</taxon>
        <taxon>Ranunculales</taxon>
        <taxon>Papaveraceae</taxon>
        <taxon>Papaveroideae</taxon>
        <taxon>Papaver</taxon>
    </lineage>
</organism>
<feature type="compositionally biased region" description="Low complexity" evidence="1">
    <location>
        <begin position="164"/>
        <end position="179"/>
    </location>
</feature>
<feature type="region of interest" description="Disordered" evidence="1">
    <location>
        <begin position="118"/>
        <end position="181"/>
    </location>
</feature>
<protein>
    <submittedName>
        <fullName evidence="2">Uncharacterized protein</fullName>
    </submittedName>
</protein>
<evidence type="ECO:0000256" key="1">
    <source>
        <dbReference type="SAM" id="MobiDB-lite"/>
    </source>
</evidence>
<dbReference type="AlphaFoldDB" id="A0A4Y7JHH7"/>
<reference evidence="2 3" key="1">
    <citation type="journal article" date="2018" name="Science">
        <title>The opium poppy genome and morphinan production.</title>
        <authorList>
            <person name="Guo L."/>
            <person name="Winzer T."/>
            <person name="Yang X."/>
            <person name="Li Y."/>
            <person name="Ning Z."/>
            <person name="He Z."/>
            <person name="Teodor R."/>
            <person name="Lu Y."/>
            <person name="Bowser T.A."/>
            <person name="Graham I.A."/>
            <person name="Ye K."/>
        </authorList>
    </citation>
    <scope>NUCLEOTIDE SEQUENCE [LARGE SCALE GENOMIC DNA]</scope>
    <source>
        <strain evidence="3">cv. HN1</strain>
        <tissue evidence="2">Leaves</tissue>
    </source>
</reference>
<dbReference type="EMBL" id="CM010718">
    <property type="protein sequence ID" value="RZC59391.1"/>
    <property type="molecule type" value="Genomic_DNA"/>
</dbReference>
<name>A0A4Y7JHH7_PAPSO</name>
<sequence length="223" mass="25252">MSGFQLCIIGIEPRVYGNGVYTGLRSSGNWRDHVEMEKHLHGSCGEDEHPLNELLILQLGSEHPNGRYNISLCKIFGSHWNHEKRRFPQGAETELVCYAVNETRFILNSPENFYMNKGEQHKRASETKPEQAVLRDSDAVHAKKRKTSDSKPCEVESEQEEHSLSLSQHSSPSQSDQVQTPIKATPRPLCLLKQCFQNPNIGADVRGKVDGAVKWMERSIRDS</sequence>
<gene>
    <name evidence="2" type="ORF">C5167_006697</name>
</gene>
<evidence type="ECO:0000313" key="2">
    <source>
        <dbReference type="EMBL" id="RZC59391.1"/>
    </source>
</evidence>
<feature type="compositionally biased region" description="Basic and acidic residues" evidence="1">
    <location>
        <begin position="118"/>
        <end position="154"/>
    </location>
</feature>
<dbReference type="Gramene" id="RZC59391">
    <property type="protein sequence ID" value="RZC59391"/>
    <property type="gene ID" value="C5167_006697"/>
</dbReference>
<evidence type="ECO:0000313" key="3">
    <source>
        <dbReference type="Proteomes" id="UP000316621"/>
    </source>
</evidence>
<dbReference type="Proteomes" id="UP000316621">
    <property type="component" value="Chromosome 4"/>
</dbReference>
<accession>A0A4Y7JHH7</accession>
<proteinExistence type="predicted"/>